<name>A0ABZ2TGL2_9RHOB</name>
<keyword evidence="3" id="KW-1185">Reference proteome</keyword>
<evidence type="ECO:0000256" key="1">
    <source>
        <dbReference type="SAM" id="MobiDB-lite"/>
    </source>
</evidence>
<reference evidence="2 3" key="1">
    <citation type="submission" date="2024-02" db="EMBL/GenBank/DDBJ databases">
        <title>Roseovarius strain W115 nov., isolated from a marine algae.</title>
        <authorList>
            <person name="Lee M.W."/>
            <person name="Lee J.K."/>
            <person name="Kim J.M."/>
            <person name="Choi D.G."/>
            <person name="Baek J.H."/>
            <person name="Bayburt H."/>
            <person name="Jung J.J."/>
            <person name="Han D.M."/>
            <person name="Jeon C.O."/>
        </authorList>
    </citation>
    <scope>NUCLEOTIDE SEQUENCE [LARGE SCALE GENOMIC DNA]</scope>
    <source>
        <strain evidence="2 3">W115</strain>
    </source>
</reference>
<dbReference type="Proteomes" id="UP001281305">
    <property type="component" value="Chromosome"/>
</dbReference>
<evidence type="ECO:0000313" key="2">
    <source>
        <dbReference type="EMBL" id="WYK18873.1"/>
    </source>
</evidence>
<organism evidence="2 3">
    <name type="scientific">Roseovarius rhodophyticola</name>
    <dbReference type="NCBI Taxonomy" id="3080827"/>
    <lineage>
        <taxon>Bacteria</taxon>
        <taxon>Pseudomonadati</taxon>
        <taxon>Pseudomonadota</taxon>
        <taxon>Alphaproteobacteria</taxon>
        <taxon>Rhodobacterales</taxon>
        <taxon>Roseobacteraceae</taxon>
        <taxon>Roseovarius</taxon>
    </lineage>
</organism>
<feature type="region of interest" description="Disordered" evidence="1">
    <location>
        <begin position="1"/>
        <end position="20"/>
    </location>
</feature>
<gene>
    <name evidence="2" type="ORF">RZS32_003015</name>
</gene>
<proteinExistence type="predicted"/>
<evidence type="ECO:0000313" key="3">
    <source>
        <dbReference type="Proteomes" id="UP001281305"/>
    </source>
</evidence>
<dbReference type="EMBL" id="CP146606">
    <property type="protein sequence ID" value="WYK18873.1"/>
    <property type="molecule type" value="Genomic_DNA"/>
</dbReference>
<protein>
    <submittedName>
        <fullName evidence="2">Uncharacterized protein</fullName>
    </submittedName>
</protein>
<sequence length="120" mass="13289">MRSPVPKQRQNGRAKPIVITPNDAAQLDPELIALVADAKRWARELLDGKATSIQQITEREGLCSGSVSRILPLAWLAPDISMAILEGCQPSDLSAKTLRNLPDMPLDWEKQREILGFPHL</sequence>
<dbReference type="RefSeq" id="WP_317055552.1">
    <property type="nucleotide sequence ID" value="NZ_CP146606.1"/>
</dbReference>
<accession>A0ABZ2TGL2</accession>